<evidence type="ECO:0000256" key="1">
    <source>
        <dbReference type="SAM" id="MobiDB-lite"/>
    </source>
</evidence>
<dbReference type="GeneID" id="108018344"/>
<evidence type="ECO:0000313" key="4">
    <source>
        <dbReference type="RefSeq" id="XP_065724659.1"/>
    </source>
</evidence>
<protein>
    <submittedName>
        <fullName evidence="4">Uncharacterized protein isoform X2</fullName>
    </submittedName>
</protein>
<feature type="transmembrane region" description="Helical" evidence="2">
    <location>
        <begin position="37"/>
        <end position="54"/>
    </location>
</feature>
<keyword evidence="2" id="KW-1133">Transmembrane helix</keyword>
<accession>A0AB40DJZ4</accession>
<keyword evidence="3" id="KW-1185">Reference proteome</keyword>
<keyword evidence="2" id="KW-0472">Membrane</keyword>
<dbReference type="RefSeq" id="XP_065724659.1">
    <property type="nucleotide sequence ID" value="XM_065868587.2"/>
</dbReference>
<proteinExistence type="predicted"/>
<dbReference type="AlphaFoldDB" id="A0AB40DJZ4"/>
<gene>
    <name evidence="4" type="primary">LOC108018344</name>
</gene>
<evidence type="ECO:0000313" key="3">
    <source>
        <dbReference type="Proteomes" id="UP001652628"/>
    </source>
</evidence>
<dbReference type="Proteomes" id="UP001652628">
    <property type="component" value="Unplaced"/>
</dbReference>
<name>A0AB40DJZ4_DROSZ</name>
<evidence type="ECO:0000256" key="2">
    <source>
        <dbReference type="SAM" id="Phobius"/>
    </source>
</evidence>
<keyword evidence="2" id="KW-0812">Transmembrane</keyword>
<reference evidence="4" key="1">
    <citation type="submission" date="2025-08" db="UniProtKB">
        <authorList>
            <consortium name="RefSeq"/>
        </authorList>
    </citation>
    <scope>IDENTIFICATION</scope>
</reference>
<organism evidence="3 4">
    <name type="scientific">Drosophila suzukii</name>
    <name type="common">Spotted-wing drosophila fruit fly</name>
    <dbReference type="NCBI Taxonomy" id="28584"/>
    <lineage>
        <taxon>Eukaryota</taxon>
        <taxon>Metazoa</taxon>
        <taxon>Ecdysozoa</taxon>
        <taxon>Arthropoda</taxon>
        <taxon>Hexapoda</taxon>
        <taxon>Insecta</taxon>
        <taxon>Pterygota</taxon>
        <taxon>Neoptera</taxon>
        <taxon>Endopterygota</taxon>
        <taxon>Diptera</taxon>
        <taxon>Brachycera</taxon>
        <taxon>Muscomorpha</taxon>
        <taxon>Ephydroidea</taxon>
        <taxon>Drosophilidae</taxon>
        <taxon>Drosophila</taxon>
        <taxon>Sophophora</taxon>
    </lineage>
</organism>
<sequence>MAKYGEERWPPQSPAGVHPIPGDIPGQDIPVNSLRGIALWKFTTFVAVASFIAFKKVYF</sequence>
<feature type="region of interest" description="Disordered" evidence="1">
    <location>
        <begin position="1"/>
        <end position="25"/>
    </location>
</feature>